<gene>
    <name evidence="2" type="ORF">PMAYCL1PPCAC_33185</name>
</gene>
<dbReference type="Pfam" id="PF00144">
    <property type="entry name" value="Beta-lactamase"/>
    <property type="match status" value="1"/>
</dbReference>
<dbReference type="EMBL" id="BTRK01000006">
    <property type="protein sequence ID" value="GMR62990.1"/>
    <property type="molecule type" value="Genomic_DNA"/>
</dbReference>
<evidence type="ECO:0000313" key="3">
    <source>
        <dbReference type="Proteomes" id="UP001328107"/>
    </source>
</evidence>
<dbReference type="InterPro" id="IPR012338">
    <property type="entry name" value="Beta-lactam/transpept-like"/>
</dbReference>
<sequence length="241" mass="27398">GDRCIYHAATYGWILDGLMRRVDGKGRSVGEYLRDEIADRSGSSHCKVQNTVEHRYMRVVRIRSHIHNNAMVVKEWLCDPIAITKLGRMFYTRSSIPRQHLFNVNGTKDYEIFNHPALRTVGQPAVNGIGNAKSLAKVLDLFQEGKLCSHLMLEKFQEPVIIDEHDPGIGFRVSKGHGFIYTKSPLGDWQYGHLGMGGQNVKTDTKRRITFAYITNGMKAGQGEYTMTMKRLEAALYKCYQ</sequence>
<dbReference type="InterPro" id="IPR001466">
    <property type="entry name" value="Beta-lactam-related"/>
</dbReference>
<name>A0AAN5DHG7_9BILA</name>
<evidence type="ECO:0000313" key="2">
    <source>
        <dbReference type="EMBL" id="GMR62990.1"/>
    </source>
</evidence>
<dbReference type="InterPro" id="IPR052907">
    <property type="entry name" value="Beta-lactamase/esterase"/>
</dbReference>
<proteinExistence type="predicted"/>
<dbReference type="Proteomes" id="UP001328107">
    <property type="component" value="Unassembled WGS sequence"/>
</dbReference>
<dbReference type="Gene3D" id="3.40.710.10">
    <property type="entry name" value="DD-peptidase/beta-lactamase superfamily"/>
    <property type="match status" value="1"/>
</dbReference>
<keyword evidence="3" id="KW-1185">Reference proteome</keyword>
<comment type="caution">
    <text evidence="2">The sequence shown here is derived from an EMBL/GenBank/DDBJ whole genome shotgun (WGS) entry which is preliminary data.</text>
</comment>
<dbReference type="PANTHER" id="PTHR43319:SF3">
    <property type="entry name" value="BETA-LACTAMASE-RELATED DOMAIN-CONTAINING PROTEIN"/>
    <property type="match status" value="1"/>
</dbReference>
<feature type="non-terminal residue" evidence="2">
    <location>
        <position position="241"/>
    </location>
</feature>
<dbReference type="PANTHER" id="PTHR43319">
    <property type="entry name" value="BETA-LACTAMASE-RELATED"/>
    <property type="match status" value="1"/>
</dbReference>
<feature type="non-terminal residue" evidence="2">
    <location>
        <position position="1"/>
    </location>
</feature>
<feature type="domain" description="Beta-lactamase-related" evidence="1">
    <location>
        <begin position="1"/>
        <end position="234"/>
    </location>
</feature>
<organism evidence="2 3">
    <name type="scientific">Pristionchus mayeri</name>
    <dbReference type="NCBI Taxonomy" id="1317129"/>
    <lineage>
        <taxon>Eukaryota</taxon>
        <taxon>Metazoa</taxon>
        <taxon>Ecdysozoa</taxon>
        <taxon>Nematoda</taxon>
        <taxon>Chromadorea</taxon>
        <taxon>Rhabditida</taxon>
        <taxon>Rhabditina</taxon>
        <taxon>Diplogasteromorpha</taxon>
        <taxon>Diplogasteroidea</taxon>
        <taxon>Neodiplogasteridae</taxon>
        <taxon>Pristionchus</taxon>
    </lineage>
</organism>
<evidence type="ECO:0000259" key="1">
    <source>
        <dbReference type="Pfam" id="PF00144"/>
    </source>
</evidence>
<dbReference type="AlphaFoldDB" id="A0AAN5DHG7"/>
<dbReference type="SUPFAM" id="SSF56601">
    <property type="entry name" value="beta-lactamase/transpeptidase-like"/>
    <property type="match status" value="1"/>
</dbReference>
<reference evidence="3" key="1">
    <citation type="submission" date="2022-10" db="EMBL/GenBank/DDBJ databases">
        <title>Genome assembly of Pristionchus species.</title>
        <authorList>
            <person name="Yoshida K."/>
            <person name="Sommer R.J."/>
        </authorList>
    </citation>
    <scope>NUCLEOTIDE SEQUENCE [LARGE SCALE GENOMIC DNA]</scope>
    <source>
        <strain evidence="3">RS5460</strain>
    </source>
</reference>
<protein>
    <recommendedName>
        <fullName evidence="1">Beta-lactamase-related domain-containing protein</fullName>
    </recommendedName>
</protein>
<accession>A0AAN5DHG7</accession>